<evidence type="ECO:0000256" key="1">
    <source>
        <dbReference type="ARBA" id="ARBA00022553"/>
    </source>
</evidence>
<feature type="domain" description="Histidine kinase" evidence="8">
    <location>
        <begin position="162"/>
        <end position="268"/>
    </location>
</feature>
<keyword evidence="7" id="KW-1133">Transmembrane helix</keyword>
<dbReference type="PROSITE" id="PS50109">
    <property type="entry name" value="HIS_KIN"/>
    <property type="match status" value="1"/>
</dbReference>
<evidence type="ECO:0000256" key="4">
    <source>
        <dbReference type="ARBA" id="ARBA00022777"/>
    </source>
</evidence>
<evidence type="ECO:0000256" key="3">
    <source>
        <dbReference type="ARBA" id="ARBA00022741"/>
    </source>
</evidence>
<keyword evidence="6" id="KW-0902">Two-component regulatory system</keyword>
<dbReference type="Proteomes" id="UP000570361">
    <property type="component" value="Unassembled WGS sequence"/>
</dbReference>
<proteinExistence type="predicted"/>
<reference evidence="9 10" key="1">
    <citation type="submission" date="2020-08" db="EMBL/GenBank/DDBJ databases">
        <title>Genomic Encyclopedia of Type Strains, Phase III (KMG-III): the genomes of soil and plant-associated and newly described type strains.</title>
        <authorList>
            <person name="Whitman W."/>
        </authorList>
    </citation>
    <scope>NUCLEOTIDE SEQUENCE [LARGE SCALE GENOMIC DNA]</scope>
    <source>
        <strain evidence="9 10">CECT 5862</strain>
    </source>
</reference>
<dbReference type="SUPFAM" id="SSF55890">
    <property type="entry name" value="Sporulation response regulatory protein Spo0B"/>
    <property type="match status" value="1"/>
</dbReference>
<dbReference type="Gene3D" id="3.30.565.10">
    <property type="entry name" value="Histidine kinase-like ATPase, C-terminal domain"/>
    <property type="match status" value="1"/>
</dbReference>
<dbReference type="Pfam" id="PF02518">
    <property type="entry name" value="HATPase_c"/>
    <property type="match status" value="1"/>
</dbReference>
<dbReference type="GO" id="GO:0005524">
    <property type="term" value="F:ATP binding"/>
    <property type="evidence" value="ECO:0007669"/>
    <property type="project" value="UniProtKB-KW"/>
</dbReference>
<keyword evidence="7" id="KW-0812">Transmembrane</keyword>
<dbReference type="PANTHER" id="PTHR40448">
    <property type="entry name" value="TWO-COMPONENT SENSOR HISTIDINE KINASE"/>
    <property type="match status" value="1"/>
</dbReference>
<keyword evidence="10" id="KW-1185">Reference proteome</keyword>
<keyword evidence="1" id="KW-0597">Phosphoprotein</keyword>
<keyword evidence="5" id="KW-0067">ATP-binding</keyword>
<organism evidence="9 10">
    <name type="scientific">Paenibacillus phyllosphaerae</name>
    <dbReference type="NCBI Taxonomy" id="274593"/>
    <lineage>
        <taxon>Bacteria</taxon>
        <taxon>Bacillati</taxon>
        <taxon>Bacillota</taxon>
        <taxon>Bacilli</taxon>
        <taxon>Bacillales</taxon>
        <taxon>Paenibacillaceae</taxon>
        <taxon>Paenibacillus</taxon>
    </lineage>
</organism>
<evidence type="ECO:0000256" key="7">
    <source>
        <dbReference type="SAM" id="Phobius"/>
    </source>
</evidence>
<dbReference type="SMART" id="SM00387">
    <property type="entry name" value="HATPase_c"/>
    <property type="match status" value="1"/>
</dbReference>
<dbReference type="InterPro" id="IPR003594">
    <property type="entry name" value="HATPase_dom"/>
</dbReference>
<keyword evidence="7" id="KW-0472">Membrane</keyword>
<sequence length="280" mass="31249">MSVIQFVLLGYYFGMQTFGFKRQAAGIVLYISLVLILLIFIVTIRLITRTRIEAIQSTQKAYIDELNQMFTTVRGQRHDFINHVQVMHAMLTMKKYDQLRDYMNDVAQEIRAVDQAHVEHPSPALAALIEAKIAIASKRQIPFEYRIDEAPATFGAVTSIDLVRMIGNLIDNAFDASADAPAGERYVLLEMAVSRGMLHISVTNRGTVLSEAQRRAMVLPGYTTKTGEHSGLGLTNVMDRAAQYRGKVTIESDEERGVVITVKLPESGKPANRVIESQFG</sequence>
<keyword evidence="3" id="KW-0547">Nucleotide-binding</keyword>
<gene>
    <name evidence="9" type="ORF">FHS18_000303</name>
</gene>
<evidence type="ECO:0000256" key="6">
    <source>
        <dbReference type="ARBA" id="ARBA00023012"/>
    </source>
</evidence>
<keyword evidence="4 9" id="KW-0418">Kinase</keyword>
<keyword evidence="2" id="KW-0808">Transferase</keyword>
<evidence type="ECO:0000259" key="8">
    <source>
        <dbReference type="PROSITE" id="PS50109"/>
    </source>
</evidence>
<dbReference type="SUPFAM" id="SSF55874">
    <property type="entry name" value="ATPase domain of HSP90 chaperone/DNA topoisomerase II/histidine kinase"/>
    <property type="match status" value="1"/>
</dbReference>
<dbReference type="InterPro" id="IPR016120">
    <property type="entry name" value="Sig_transdc_His_kin_SpoOB"/>
</dbReference>
<dbReference type="PANTHER" id="PTHR40448:SF1">
    <property type="entry name" value="TWO-COMPONENT SENSOR HISTIDINE KINASE"/>
    <property type="match status" value="1"/>
</dbReference>
<protein>
    <submittedName>
        <fullName evidence="9">Sensor histidine kinase regulating citrate/malate metabolism</fullName>
    </submittedName>
</protein>
<dbReference type="AlphaFoldDB" id="A0A7W5AT22"/>
<evidence type="ECO:0000256" key="5">
    <source>
        <dbReference type="ARBA" id="ARBA00022840"/>
    </source>
</evidence>
<dbReference type="GO" id="GO:0000155">
    <property type="term" value="F:phosphorelay sensor kinase activity"/>
    <property type="evidence" value="ECO:0007669"/>
    <property type="project" value="InterPro"/>
</dbReference>
<dbReference type="InterPro" id="IPR039506">
    <property type="entry name" value="SPOB_a"/>
</dbReference>
<dbReference type="RefSeq" id="WP_183596180.1">
    <property type="nucleotide sequence ID" value="NZ_JACHXK010000001.1"/>
</dbReference>
<dbReference type="GO" id="GO:0042802">
    <property type="term" value="F:identical protein binding"/>
    <property type="evidence" value="ECO:0007669"/>
    <property type="project" value="TreeGrafter"/>
</dbReference>
<dbReference type="EMBL" id="JACHXK010000001">
    <property type="protein sequence ID" value="MBB3108275.1"/>
    <property type="molecule type" value="Genomic_DNA"/>
</dbReference>
<comment type="caution">
    <text evidence="9">The sequence shown here is derived from an EMBL/GenBank/DDBJ whole genome shotgun (WGS) entry which is preliminary data.</text>
</comment>
<evidence type="ECO:0000313" key="9">
    <source>
        <dbReference type="EMBL" id="MBB3108275.1"/>
    </source>
</evidence>
<feature type="transmembrane region" description="Helical" evidence="7">
    <location>
        <begin position="27"/>
        <end position="47"/>
    </location>
</feature>
<dbReference type="Pfam" id="PF14689">
    <property type="entry name" value="SPOB_a"/>
    <property type="match status" value="1"/>
</dbReference>
<accession>A0A7W5AT22</accession>
<dbReference type="InterPro" id="IPR036890">
    <property type="entry name" value="HATPase_C_sf"/>
</dbReference>
<evidence type="ECO:0000256" key="2">
    <source>
        <dbReference type="ARBA" id="ARBA00022679"/>
    </source>
</evidence>
<dbReference type="InterPro" id="IPR005467">
    <property type="entry name" value="His_kinase_dom"/>
</dbReference>
<name>A0A7W5AT22_9BACL</name>
<evidence type="ECO:0000313" key="10">
    <source>
        <dbReference type="Proteomes" id="UP000570361"/>
    </source>
</evidence>
<dbReference type="Gene3D" id="1.10.287.130">
    <property type="match status" value="1"/>
</dbReference>